<accession>E3JT08</accession>
<feature type="compositionally biased region" description="Polar residues" evidence="1">
    <location>
        <begin position="13"/>
        <end position="25"/>
    </location>
</feature>
<name>E3JT08_PUCGT</name>
<feature type="region of interest" description="Disordered" evidence="1">
    <location>
        <begin position="1"/>
        <end position="37"/>
    </location>
</feature>
<organism evidence="2 3">
    <name type="scientific">Puccinia graminis f. sp. tritici (strain CRL 75-36-700-3 / race SCCL)</name>
    <name type="common">Black stem rust fungus</name>
    <dbReference type="NCBI Taxonomy" id="418459"/>
    <lineage>
        <taxon>Eukaryota</taxon>
        <taxon>Fungi</taxon>
        <taxon>Dikarya</taxon>
        <taxon>Basidiomycota</taxon>
        <taxon>Pucciniomycotina</taxon>
        <taxon>Pucciniomycetes</taxon>
        <taxon>Pucciniales</taxon>
        <taxon>Pucciniaceae</taxon>
        <taxon>Puccinia</taxon>
    </lineage>
</organism>
<evidence type="ECO:0000313" key="2">
    <source>
        <dbReference type="EMBL" id="EFP75183.2"/>
    </source>
</evidence>
<keyword evidence="3" id="KW-1185">Reference proteome</keyword>
<dbReference type="InParanoid" id="E3JT08"/>
<evidence type="ECO:0000313" key="3">
    <source>
        <dbReference type="Proteomes" id="UP000008783"/>
    </source>
</evidence>
<dbReference type="HOGENOM" id="CLU_1103231_0_0_1"/>
<reference key="1">
    <citation type="submission" date="2007-01" db="EMBL/GenBank/DDBJ databases">
        <title>The Genome Sequence of Puccinia graminis f. sp. tritici Strain CRL 75-36-700-3.</title>
        <authorList>
            <consortium name="The Broad Institute Genome Sequencing Platform"/>
            <person name="Birren B."/>
            <person name="Lander E."/>
            <person name="Galagan J."/>
            <person name="Nusbaum C."/>
            <person name="Devon K."/>
            <person name="Cuomo C."/>
            <person name="Jaffe D."/>
            <person name="Butler J."/>
            <person name="Alvarez P."/>
            <person name="Gnerre S."/>
            <person name="Grabherr M."/>
            <person name="Mauceli E."/>
            <person name="Brockman W."/>
            <person name="Young S."/>
            <person name="LaButti K."/>
            <person name="Sykes S."/>
            <person name="DeCaprio D."/>
            <person name="Crawford M."/>
            <person name="Koehrsen M."/>
            <person name="Engels R."/>
            <person name="Montgomery P."/>
            <person name="Pearson M."/>
            <person name="Howarth C."/>
            <person name="Larson L."/>
            <person name="White J."/>
            <person name="Zeng Q."/>
            <person name="Kodira C."/>
            <person name="Yandava C."/>
            <person name="Alvarado L."/>
            <person name="O'Leary S."/>
            <person name="Szabo L."/>
            <person name="Dean R."/>
            <person name="Schein J."/>
        </authorList>
    </citation>
    <scope>NUCLEOTIDE SEQUENCE</scope>
    <source>
        <strain>CRL 75-36-700-3</strain>
    </source>
</reference>
<dbReference type="RefSeq" id="XP_003319602.2">
    <property type="nucleotide sequence ID" value="XM_003319554.2"/>
</dbReference>
<proteinExistence type="predicted"/>
<dbReference type="KEGG" id="pgr:PGTG_01776"/>
<dbReference type="EMBL" id="DS178263">
    <property type="protein sequence ID" value="EFP75183.2"/>
    <property type="molecule type" value="Genomic_DNA"/>
</dbReference>
<reference evidence="3" key="2">
    <citation type="journal article" date="2011" name="Proc. Natl. Acad. Sci. U.S.A.">
        <title>Obligate biotrophy features unraveled by the genomic analysis of rust fungi.</title>
        <authorList>
            <person name="Duplessis S."/>
            <person name="Cuomo C.A."/>
            <person name="Lin Y.-C."/>
            <person name="Aerts A."/>
            <person name="Tisserant E."/>
            <person name="Veneault-Fourrey C."/>
            <person name="Joly D.L."/>
            <person name="Hacquard S."/>
            <person name="Amselem J."/>
            <person name="Cantarel B.L."/>
            <person name="Chiu R."/>
            <person name="Coutinho P.M."/>
            <person name="Feau N."/>
            <person name="Field M."/>
            <person name="Frey P."/>
            <person name="Gelhaye E."/>
            <person name="Goldberg J."/>
            <person name="Grabherr M.G."/>
            <person name="Kodira C.D."/>
            <person name="Kohler A."/>
            <person name="Kuees U."/>
            <person name="Lindquist E.A."/>
            <person name="Lucas S.M."/>
            <person name="Mago R."/>
            <person name="Mauceli E."/>
            <person name="Morin E."/>
            <person name="Murat C."/>
            <person name="Pangilinan J.L."/>
            <person name="Park R."/>
            <person name="Pearson M."/>
            <person name="Quesneville H."/>
            <person name="Rouhier N."/>
            <person name="Sakthikumar S."/>
            <person name="Salamov A.A."/>
            <person name="Schmutz J."/>
            <person name="Selles B."/>
            <person name="Shapiro H."/>
            <person name="Tanguay P."/>
            <person name="Tuskan G.A."/>
            <person name="Henrissat B."/>
            <person name="Van de Peer Y."/>
            <person name="Rouze P."/>
            <person name="Ellis J.G."/>
            <person name="Dodds P.N."/>
            <person name="Schein J.E."/>
            <person name="Zhong S."/>
            <person name="Hamelin R.C."/>
            <person name="Grigoriev I.V."/>
            <person name="Szabo L.J."/>
            <person name="Martin F."/>
        </authorList>
    </citation>
    <scope>NUCLEOTIDE SEQUENCE [LARGE SCALE GENOMIC DNA]</scope>
    <source>
        <strain evidence="3">CRL 75-36-700-3 / race SCCL</strain>
    </source>
</reference>
<protein>
    <submittedName>
        <fullName evidence="2">Uncharacterized protein</fullName>
    </submittedName>
</protein>
<dbReference type="Proteomes" id="UP000008783">
    <property type="component" value="Unassembled WGS sequence"/>
</dbReference>
<dbReference type="AlphaFoldDB" id="E3JT08"/>
<sequence>MTHSDALPARQTWVDSPTSCLSATGSGAVGSPSKTLAGLPPRCSRGVRGRGTSRLQIGRKAEGHVFRTQVLSTPLGPDPAEGRKPLHEASIGKGGGAVDDAHLCTLCFGKLHNMSLHRESLHSAPAPSTRSQVPIYQMHFSNLTNLLSVIFMLLIVNACAAGSKTLFACTNGYCAFEDRGTIPINYAFGPATHASNPSKFWTCEYSKLPFGTPKGTCCDFAVGDVDSRSADDPLIVYYNDYIKSGCHEVPNA</sequence>
<dbReference type="VEuPathDB" id="FungiDB:PGTG_01776"/>
<gene>
    <name evidence="2" type="ORF">PGTG_01776</name>
</gene>
<dbReference type="GeneID" id="10547625"/>
<evidence type="ECO:0000256" key="1">
    <source>
        <dbReference type="SAM" id="MobiDB-lite"/>
    </source>
</evidence>